<proteinExistence type="predicted"/>
<keyword evidence="5" id="KW-0472">Membrane</keyword>
<feature type="transmembrane region" description="Helical" evidence="5">
    <location>
        <begin position="453"/>
        <end position="475"/>
    </location>
</feature>
<dbReference type="Pfam" id="PF00569">
    <property type="entry name" value="ZZ"/>
    <property type="match status" value="1"/>
</dbReference>
<gene>
    <name evidence="7" type="ORF">BV898_00421</name>
</gene>
<keyword evidence="8" id="KW-1185">Reference proteome</keyword>
<dbReference type="PROSITE" id="PS50081">
    <property type="entry name" value="ZF_DAG_PE_2"/>
    <property type="match status" value="1"/>
</dbReference>
<feature type="domain" description="Phorbol-ester/DAG-type" evidence="6">
    <location>
        <begin position="620"/>
        <end position="676"/>
    </location>
</feature>
<feature type="region of interest" description="Disordered" evidence="4">
    <location>
        <begin position="35"/>
        <end position="57"/>
    </location>
</feature>
<evidence type="ECO:0000256" key="3">
    <source>
        <dbReference type="ARBA" id="ARBA00022833"/>
    </source>
</evidence>
<reference evidence="8" key="1">
    <citation type="submission" date="2017-01" db="EMBL/GenBank/DDBJ databases">
        <title>Comparative genomics of anhydrobiosis in the tardigrade Hypsibius dujardini.</title>
        <authorList>
            <person name="Yoshida Y."/>
            <person name="Koutsovoulos G."/>
            <person name="Laetsch D."/>
            <person name="Stevens L."/>
            <person name="Kumar S."/>
            <person name="Horikawa D."/>
            <person name="Ishino K."/>
            <person name="Komine S."/>
            <person name="Tomita M."/>
            <person name="Blaxter M."/>
            <person name="Arakawa K."/>
        </authorList>
    </citation>
    <scope>NUCLEOTIDE SEQUENCE [LARGE SCALE GENOMIC DNA]</scope>
    <source>
        <strain evidence="8">Z151</strain>
    </source>
</reference>
<dbReference type="GO" id="GO:0008270">
    <property type="term" value="F:zinc ion binding"/>
    <property type="evidence" value="ECO:0007669"/>
    <property type="project" value="UniProtKB-KW"/>
</dbReference>
<evidence type="ECO:0000313" key="8">
    <source>
        <dbReference type="Proteomes" id="UP000192578"/>
    </source>
</evidence>
<dbReference type="SMART" id="SM00291">
    <property type="entry name" value="ZnF_ZZ"/>
    <property type="match status" value="1"/>
</dbReference>
<dbReference type="CDD" id="cd00741">
    <property type="entry name" value="Lipase"/>
    <property type="match status" value="1"/>
</dbReference>
<keyword evidence="2" id="KW-0863">Zinc-finger</keyword>
<dbReference type="SUPFAM" id="SSF53474">
    <property type="entry name" value="alpha/beta-Hydrolases"/>
    <property type="match status" value="1"/>
</dbReference>
<dbReference type="Proteomes" id="UP000192578">
    <property type="component" value="Unassembled WGS sequence"/>
</dbReference>
<comment type="caution">
    <text evidence="7">The sequence shown here is derived from an EMBL/GenBank/DDBJ whole genome shotgun (WGS) entry which is preliminary data.</text>
</comment>
<protein>
    <recommendedName>
        <fullName evidence="6">Phorbol-ester/DAG-type domain-containing protein</fullName>
    </recommendedName>
</protein>
<keyword evidence="3" id="KW-0862">Zinc</keyword>
<feature type="transmembrane region" description="Helical" evidence="5">
    <location>
        <begin position="381"/>
        <end position="404"/>
    </location>
</feature>
<evidence type="ECO:0000256" key="1">
    <source>
        <dbReference type="ARBA" id="ARBA00022723"/>
    </source>
</evidence>
<dbReference type="InterPro" id="IPR002219">
    <property type="entry name" value="PKC_DAG/PE"/>
</dbReference>
<keyword evidence="5" id="KW-0812">Transmembrane</keyword>
<feature type="compositionally biased region" description="Basic and acidic residues" evidence="4">
    <location>
        <begin position="40"/>
        <end position="57"/>
    </location>
</feature>
<keyword evidence="5" id="KW-1133">Transmembrane helix</keyword>
<dbReference type="PROSITE" id="PS01357">
    <property type="entry name" value="ZF_ZZ_1"/>
    <property type="match status" value="1"/>
</dbReference>
<keyword evidence="1" id="KW-0479">Metal-binding</keyword>
<dbReference type="Gene3D" id="3.40.50.1820">
    <property type="entry name" value="alpha/beta hydrolase"/>
    <property type="match status" value="1"/>
</dbReference>
<evidence type="ECO:0000259" key="6">
    <source>
        <dbReference type="PROSITE" id="PS50081"/>
    </source>
</evidence>
<dbReference type="AlphaFoldDB" id="A0A1W0XDF9"/>
<accession>A0A1W0XDF9</accession>
<dbReference type="Gene3D" id="3.30.60.90">
    <property type="match status" value="1"/>
</dbReference>
<dbReference type="OrthoDB" id="441278at2759"/>
<evidence type="ECO:0000256" key="4">
    <source>
        <dbReference type="SAM" id="MobiDB-lite"/>
    </source>
</evidence>
<dbReference type="InterPro" id="IPR000433">
    <property type="entry name" value="Znf_ZZ"/>
</dbReference>
<organism evidence="7 8">
    <name type="scientific">Hypsibius exemplaris</name>
    <name type="common">Freshwater tardigrade</name>
    <dbReference type="NCBI Taxonomy" id="2072580"/>
    <lineage>
        <taxon>Eukaryota</taxon>
        <taxon>Metazoa</taxon>
        <taxon>Ecdysozoa</taxon>
        <taxon>Tardigrada</taxon>
        <taxon>Eutardigrada</taxon>
        <taxon>Parachela</taxon>
        <taxon>Hypsibioidea</taxon>
        <taxon>Hypsibiidae</taxon>
        <taxon>Hypsibius</taxon>
    </lineage>
</organism>
<dbReference type="InterPro" id="IPR029058">
    <property type="entry name" value="AB_hydrolase_fold"/>
</dbReference>
<feature type="transmembrane region" description="Helical" evidence="5">
    <location>
        <begin position="345"/>
        <end position="369"/>
    </location>
</feature>
<evidence type="ECO:0000313" key="7">
    <source>
        <dbReference type="EMBL" id="OQV25480.1"/>
    </source>
</evidence>
<evidence type="ECO:0000256" key="2">
    <source>
        <dbReference type="ARBA" id="ARBA00022771"/>
    </source>
</evidence>
<dbReference type="SUPFAM" id="SSF57850">
    <property type="entry name" value="RING/U-box"/>
    <property type="match status" value="1"/>
</dbReference>
<name>A0A1W0XDF9_HYPEX</name>
<dbReference type="InterPro" id="IPR043145">
    <property type="entry name" value="Znf_ZZ_sf"/>
</dbReference>
<evidence type="ECO:0000256" key="5">
    <source>
        <dbReference type="SAM" id="Phobius"/>
    </source>
</evidence>
<sequence length="888" mass="100035">MDLTSAHAYAALAEAVYYLEDTSHPVKVSVDENIAPGKVQNDERDGITTPADPKRPQIKDREFPANWEVSKIWKPHGGWGNQYGVFVNEAKQEIVLAIRGTANAFNGLTDLSLIVAAVVADVQLPPGYSEALWLARSIFPGHEADNRRKRAAQIDEVFGGARLPTWVGRKLREFAEVEEGGTVKPRSIHDVEEVVAYRLEEKQLRKNKIEYRLRSEHAMQQDTNTALQASFDSFIGYVPAGRHRESQRPRRLRSPILTLVGHSMGAVIAELIAAELKVECVTFESPGSLSIQLGLPRFHAGLKWITAEPYHMVHYVGAPNAINKLDMKPGIRCRLMLPHLVGRELFVFLCLLNSGILLATYCSFGSTVVANCFGVTQLSNYAGWLFGGAVAAKGFGCMLELLHWCRWTIQQHRMGTIVDFFEKPVISQMKAVTSWPRHDFKHGTSRSGVLGRILAWPLWPPFMTVLGSILCAFVWPFKRGALGIRYLFRENEMRESQVLSQSDYIVQPWPDSRDERLRPYNQQLLELNPELQQGMRFWRDRSRVGPEGQNLAWENDNDRLNRYLTELAQFCREQRQPQSAIDGVQCGACGSDMRNVGYKCVKCKDYYLCIQCEKQGEHPGHCLLPCGPPTTSDVVQDQCGKCGAHFEQAEKKSSLTCSKCQNAFHLTCSELLGGYCYCDWCAHAAGELPDYSKNGEDCASSSCHSAGCLAASSRRPSTFSFLEKSQNTFVTDYSETIKTYWSHWICDVCQECPRCHEMVGIDYLAMRGRRMPKSQTCNILSLLEAKRCAEDGRRGSAAEVTADMGKVKAGALGYKAMLAYEEQLQKTGDLHSADVMNTFLHYFLWKKNDLKDDSGREETRQLALQQARYIIMLRQSGKLPKEQVSPWY</sequence>
<dbReference type="EMBL" id="MTYJ01000002">
    <property type="protein sequence ID" value="OQV25480.1"/>
    <property type="molecule type" value="Genomic_DNA"/>
</dbReference>